<evidence type="ECO:0000313" key="4">
    <source>
        <dbReference type="Proteomes" id="UP000272025"/>
    </source>
</evidence>
<proteinExistence type="inferred from homology"/>
<dbReference type="InterPro" id="IPR012340">
    <property type="entry name" value="NA-bd_OB-fold"/>
</dbReference>
<keyword evidence="4" id="KW-1185">Reference proteome</keyword>
<feature type="region of interest" description="Disordered" evidence="2">
    <location>
        <begin position="87"/>
        <end position="138"/>
    </location>
</feature>
<comment type="similarity">
    <text evidence="1">Belongs to the class IV-like SAM-binding methyltransferase superfamily.</text>
</comment>
<dbReference type="EMBL" id="ML119052">
    <property type="protein sequence ID" value="ROT41091.1"/>
    <property type="molecule type" value="Genomic_DNA"/>
</dbReference>
<feature type="compositionally biased region" description="Polar residues" evidence="2">
    <location>
        <begin position="87"/>
        <end position="103"/>
    </location>
</feature>
<dbReference type="STRING" id="1314773.A0A3N2Q2U6"/>
<organism evidence="3 4">
    <name type="scientific">Sodiomyces alkalinus (strain CBS 110278 / VKM F-3762 / F11)</name>
    <name type="common">Alkaliphilic filamentous fungus</name>
    <dbReference type="NCBI Taxonomy" id="1314773"/>
    <lineage>
        <taxon>Eukaryota</taxon>
        <taxon>Fungi</taxon>
        <taxon>Dikarya</taxon>
        <taxon>Ascomycota</taxon>
        <taxon>Pezizomycotina</taxon>
        <taxon>Sordariomycetes</taxon>
        <taxon>Hypocreomycetidae</taxon>
        <taxon>Glomerellales</taxon>
        <taxon>Plectosphaerellaceae</taxon>
        <taxon>Sodiomyces</taxon>
    </lineage>
</organism>
<dbReference type="Pfam" id="PF02598">
    <property type="entry name" value="Methyltrn_RNA_3"/>
    <property type="match status" value="1"/>
</dbReference>
<evidence type="ECO:0000256" key="1">
    <source>
        <dbReference type="ARBA" id="ARBA00009841"/>
    </source>
</evidence>
<dbReference type="SUPFAM" id="SSF75217">
    <property type="entry name" value="alpha/beta knot"/>
    <property type="match status" value="1"/>
</dbReference>
<evidence type="ECO:0000256" key="2">
    <source>
        <dbReference type="SAM" id="MobiDB-lite"/>
    </source>
</evidence>
<dbReference type="SUPFAM" id="SSF50249">
    <property type="entry name" value="Nucleic acid-binding proteins"/>
    <property type="match status" value="1"/>
</dbReference>
<feature type="compositionally biased region" description="Polar residues" evidence="2">
    <location>
        <begin position="22"/>
        <end position="35"/>
    </location>
</feature>
<dbReference type="CDD" id="cd18086">
    <property type="entry name" value="HsC9orf114-like"/>
    <property type="match status" value="1"/>
</dbReference>
<gene>
    <name evidence="3" type="ORF">SODALDRAFT_322295</name>
</gene>
<evidence type="ECO:0000313" key="3">
    <source>
        <dbReference type="EMBL" id="ROT41091.1"/>
    </source>
</evidence>
<dbReference type="PANTHER" id="PTHR12150">
    <property type="entry name" value="CLASS IV SAM-BINDING METHYLTRANSFERASE-RELATED"/>
    <property type="match status" value="1"/>
</dbReference>
<dbReference type="PANTHER" id="PTHR12150:SF13">
    <property type="entry name" value="METHYLTRANSFERASE C9ORF114-RELATED"/>
    <property type="match status" value="1"/>
</dbReference>
<dbReference type="InterPro" id="IPR029028">
    <property type="entry name" value="Alpha/beta_knot_MTases"/>
</dbReference>
<sequence>MSHSDYRTKKRKLGHNGAADDVNTSKPSARFNPSQGGRDWTISVAIPGSIVADHRTLDQRMTSPGRIARALAVFSVDEVVVYNDMPSPSHSSDLQTSASSFYRTQRPSHQGHQGHHPRQRPGQRHQNNNDSDAGADSSFTADVDPCHFLAHLLSYLEAPPFMRKTLFPIHPNLRLAGLLPSLDMPHHPNPIDTAIPYREGVTLDRPPPATDSDAACLVDMGAKSPVSLPDAIPPNTRVTLRFPSGSFEHGPAEAVHPATPREEGGYYWGYAVRRASSLSAVFEESPFEGGYDVSIGTSERGDSVSRAFPRHDRALPFKHLLIVFGGPRGIEFAAANDPQLSELGVGGGATRELFDHWIDVLPNQGSRTIRTDEAVFIALTALRRLWDLS</sequence>
<dbReference type="GeneID" id="39578187"/>
<dbReference type="Proteomes" id="UP000272025">
    <property type="component" value="Unassembled WGS sequence"/>
</dbReference>
<dbReference type="InterPro" id="IPR029026">
    <property type="entry name" value="tRNA_m1G_MTases_N"/>
</dbReference>
<dbReference type="InterPro" id="IPR003750">
    <property type="entry name" value="Put_MeTrfase-C9orf114-like"/>
</dbReference>
<accession>A0A3N2Q2U6</accession>
<reference evidence="3 4" key="1">
    <citation type="journal article" date="2018" name="Mol. Ecol.">
        <title>The obligate alkalophilic soda-lake fungus Sodiomyces alkalinus has shifted to a protein diet.</title>
        <authorList>
            <person name="Grum-Grzhimaylo A.A."/>
            <person name="Falkoski D.L."/>
            <person name="van den Heuvel J."/>
            <person name="Valero-Jimenez C.A."/>
            <person name="Min B."/>
            <person name="Choi I.G."/>
            <person name="Lipzen A."/>
            <person name="Daum C.G."/>
            <person name="Aanen D.K."/>
            <person name="Tsang A."/>
            <person name="Henrissat B."/>
            <person name="Bilanenko E.N."/>
            <person name="de Vries R.P."/>
            <person name="van Kan J.A.L."/>
            <person name="Grigoriev I.V."/>
            <person name="Debets A.J.M."/>
        </authorList>
    </citation>
    <scope>NUCLEOTIDE SEQUENCE [LARGE SCALE GENOMIC DNA]</scope>
    <source>
        <strain evidence="3 4">F11</strain>
    </source>
</reference>
<feature type="compositionally biased region" description="Basic residues" evidence="2">
    <location>
        <begin position="112"/>
        <end position="123"/>
    </location>
</feature>
<name>A0A3N2Q2U6_SODAK</name>
<dbReference type="AlphaFoldDB" id="A0A3N2Q2U6"/>
<dbReference type="RefSeq" id="XP_028468897.1">
    <property type="nucleotide sequence ID" value="XM_028609709.1"/>
</dbReference>
<dbReference type="OrthoDB" id="361029at2759"/>
<dbReference type="Gene3D" id="3.40.1280.10">
    <property type="match status" value="2"/>
</dbReference>
<feature type="region of interest" description="Disordered" evidence="2">
    <location>
        <begin position="1"/>
        <end position="40"/>
    </location>
</feature>
<protein>
    <submittedName>
        <fullName evidence="3">Deoxyribose-phosphate aldolase 2</fullName>
    </submittedName>
</protein>